<accession>A0A512H468</accession>
<keyword evidence="3" id="KW-1185">Reference proteome</keyword>
<dbReference type="EMBL" id="BJZO01000006">
    <property type="protein sequence ID" value="GEO80223.1"/>
    <property type="molecule type" value="Genomic_DNA"/>
</dbReference>
<gene>
    <name evidence="2" type="ORF">ROR02_03540</name>
</gene>
<dbReference type="Proteomes" id="UP000321567">
    <property type="component" value="Unassembled WGS sequence"/>
</dbReference>
<dbReference type="NCBIfam" id="TIGR04336">
    <property type="entry name" value="AmmeMemoSam_B"/>
    <property type="match status" value="1"/>
</dbReference>
<organism evidence="2 3">
    <name type="scientific">Pararhodospirillum oryzae</name>
    <dbReference type="NCBI Taxonomy" id="478448"/>
    <lineage>
        <taxon>Bacteria</taxon>
        <taxon>Pseudomonadati</taxon>
        <taxon>Pseudomonadota</taxon>
        <taxon>Alphaproteobacteria</taxon>
        <taxon>Rhodospirillales</taxon>
        <taxon>Rhodospirillaceae</taxon>
        <taxon>Pararhodospirillum</taxon>
    </lineage>
</organism>
<evidence type="ECO:0000313" key="2">
    <source>
        <dbReference type="EMBL" id="GEO80223.1"/>
    </source>
</evidence>
<comment type="caution">
    <text evidence="2">The sequence shown here is derived from an EMBL/GenBank/DDBJ whole genome shotgun (WGS) entry which is preliminary data.</text>
</comment>
<dbReference type="OrthoDB" id="9782820at2"/>
<comment type="similarity">
    <text evidence="1">Belongs to the MEMO1 family.</text>
</comment>
<dbReference type="AlphaFoldDB" id="A0A512H468"/>
<dbReference type="PANTHER" id="PTHR11060">
    <property type="entry name" value="PROTEIN MEMO1"/>
    <property type="match status" value="1"/>
</dbReference>
<evidence type="ECO:0000313" key="3">
    <source>
        <dbReference type="Proteomes" id="UP000321567"/>
    </source>
</evidence>
<dbReference type="RefSeq" id="WP_147162288.1">
    <property type="nucleotide sequence ID" value="NZ_BJZO01000006.1"/>
</dbReference>
<dbReference type="InterPro" id="IPR002737">
    <property type="entry name" value="MEMO1_fam"/>
</dbReference>
<proteinExistence type="inferred from homology"/>
<sequence>MTPLRPTAVAGIFYPDQPTQLAATVEALLDAAPRPEPGAPCPKALIVPHAGYVYSGAIAAAGHACLRPFAGRISRVVLAGPSHRVPFRGIALTEAEAYASPLGPVPLDHAWSQRLAGLRWCGRLEDAHAPEHALEVHLPFLARVLGDITLVPLVCGAVSARQMADALSALWGGPETLIVISTDLSHYLPYDDGRAIDATTAQAVERRDPTAIGPREACGHVPLNGLLTLAQDFDLSVQRLDLRSSGDTAGARDRVVGYGAWRVDEPVRGPVS</sequence>
<dbReference type="Gene3D" id="3.40.830.10">
    <property type="entry name" value="LigB-like"/>
    <property type="match status" value="1"/>
</dbReference>
<evidence type="ECO:0000256" key="1">
    <source>
        <dbReference type="ARBA" id="ARBA00006315"/>
    </source>
</evidence>
<reference evidence="2 3" key="1">
    <citation type="submission" date="2019-07" db="EMBL/GenBank/DDBJ databases">
        <title>Whole genome shotgun sequence of Rhodospirillum oryzae NBRC 107573.</title>
        <authorList>
            <person name="Hosoyama A."/>
            <person name="Uohara A."/>
            <person name="Ohji S."/>
            <person name="Ichikawa N."/>
        </authorList>
    </citation>
    <scope>NUCLEOTIDE SEQUENCE [LARGE SCALE GENOMIC DNA]</scope>
    <source>
        <strain evidence="2 3">NBRC 107573</strain>
    </source>
</reference>
<dbReference type="Pfam" id="PF01875">
    <property type="entry name" value="Memo"/>
    <property type="match status" value="1"/>
</dbReference>
<dbReference type="PANTHER" id="PTHR11060:SF0">
    <property type="entry name" value="PROTEIN MEMO1"/>
    <property type="match status" value="1"/>
</dbReference>
<name>A0A512H468_9PROT</name>
<dbReference type="CDD" id="cd07361">
    <property type="entry name" value="MEMO_like"/>
    <property type="match status" value="1"/>
</dbReference>
<protein>
    <submittedName>
        <fullName evidence="2">MEMO1 family protein</fullName>
    </submittedName>
</protein>